<evidence type="ECO:0000256" key="4">
    <source>
        <dbReference type="ARBA" id="ARBA00023239"/>
    </source>
</evidence>
<dbReference type="SUPFAM" id="SSF53383">
    <property type="entry name" value="PLP-dependent transferases"/>
    <property type="match status" value="1"/>
</dbReference>
<dbReference type="GO" id="GO:0047804">
    <property type="term" value="F:cysteine-S-conjugate beta-lyase activity"/>
    <property type="evidence" value="ECO:0007669"/>
    <property type="project" value="UniProtKB-EC"/>
</dbReference>
<dbReference type="InterPro" id="IPR015424">
    <property type="entry name" value="PyrdxlP-dep_Trfase"/>
</dbReference>
<organism evidence="7 8">
    <name type="scientific">Tessaracoccus antarcticus</name>
    <dbReference type="NCBI Taxonomy" id="2479848"/>
    <lineage>
        <taxon>Bacteria</taxon>
        <taxon>Bacillati</taxon>
        <taxon>Actinomycetota</taxon>
        <taxon>Actinomycetes</taxon>
        <taxon>Propionibacteriales</taxon>
        <taxon>Propionibacteriaceae</taxon>
        <taxon>Tessaracoccus</taxon>
    </lineage>
</organism>
<comment type="caution">
    <text evidence="7">The sequence shown here is derived from an EMBL/GenBank/DDBJ whole genome shotgun (WGS) entry which is preliminary data.</text>
</comment>
<keyword evidence="8" id="KW-1185">Reference proteome</keyword>
<proteinExistence type="inferred from homology"/>
<keyword evidence="7" id="KW-0808">Transferase</keyword>
<feature type="domain" description="Aminotransferase class I/classII large" evidence="6">
    <location>
        <begin position="48"/>
        <end position="370"/>
    </location>
</feature>
<dbReference type="EMBL" id="REFW01000001">
    <property type="protein sequence ID" value="RMB61977.1"/>
    <property type="molecule type" value="Genomic_DNA"/>
</dbReference>
<gene>
    <name evidence="7" type="ORF">EAX62_05150</name>
</gene>
<dbReference type="EC" id="4.4.1.13" evidence="2"/>
<accession>A0A3M0GC16</accession>
<dbReference type="Gene3D" id="3.40.640.10">
    <property type="entry name" value="Type I PLP-dependent aspartate aminotransferase-like (Major domain)"/>
    <property type="match status" value="1"/>
</dbReference>
<dbReference type="InterPro" id="IPR015422">
    <property type="entry name" value="PyrdxlP-dep_Trfase_small"/>
</dbReference>
<evidence type="ECO:0000256" key="2">
    <source>
        <dbReference type="ARBA" id="ARBA00012224"/>
    </source>
</evidence>
<comment type="similarity">
    <text evidence="5">Belongs to the class-II pyridoxal-phosphate-dependent aminotransferase family. MalY/PatB cystathionine beta-lyase subfamily.</text>
</comment>
<dbReference type="GO" id="GO:0030170">
    <property type="term" value="F:pyridoxal phosphate binding"/>
    <property type="evidence" value="ECO:0007669"/>
    <property type="project" value="InterPro"/>
</dbReference>
<dbReference type="GO" id="GO:0008483">
    <property type="term" value="F:transaminase activity"/>
    <property type="evidence" value="ECO:0007669"/>
    <property type="project" value="UniProtKB-KW"/>
</dbReference>
<evidence type="ECO:0000259" key="6">
    <source>
        <dbReference type="Pfam" id="PF00155"/>
    </source>
</evidence>
<keyword evidence="7" id="KW-0032">Aminotransferase</keyword>
<keyword evidence="4" id="KW-0456">Lyase</keyword>
<dbReference type="OrthoDB" id="3224382at2"/>
<comment type="cofactor">
    <cofactor evidence="1">
        <name>pyridoxal 5'-phosphate</name>
        <dbReference type="ChEBI" id="CHEBI:597326"/>
    </cofactor>
</comment>
<dbReference type="CDD" id="cd00609">
    <property type="entry name" value="AAT_like"/>
    <property type="match status" value="1"/>
</dbReference>
<dbReference type="PANTHER" id="PTHR43525:SF2">
    <property type="entry name" value="CYSTATHIONINE BETA-LYASE-RELATED"/>
    <property type="match status" value="1"/>
</dbReference>
<evidence type="ECO:0000256" key="5">
    <source>
        <dbReference type="ARBA" id="ARBA00037974"/>
    </source>
</evidence>
<evidence type="ECO:0000313" key="8">
    <source>
        <dbReference type="Proteomes" id="UP000275256"/>
    </source>
</evidence>
<dbReference type="Pfam" id="PF00155">
    <property type="entry name" value="Aminotran_1_2"/>
    <property type="match status" value="1"/>
</dbReference>
<dbReference type="Gene3D" id="3.90.1150.10">
    <property type="entry name" value="Aspartate Aminotransferase, domain 1"/>
    <property type="match status" value="1"/>
</dbReference>
<sequence length="375" mass="41041">MALFDVSLDDLRRRTSIKWRRFEPDVLPMFVAEMDVKLAAPVAARLQRAIADGDTGYPELPVYQEAFASFAEWMWGWAPDPAADMCLAGDVMSGMRELLLATTEPGDAVVINPAIYPPFRLICDSTARPLLQVPMRDDGRLDLEGLEEAFSGARGPKPTAYLLCSPHNPHGTIHTRDELAAVARMAATHRVTVISDEIHAPLVGSAHVPFVTLPGAQRSFVVTSASKSWNLAGLKAGLLIAGSEVRETLRALPGHVHESVSHLGVMSHAVALNDARDWLQELTLEIQQNKVHFAAELARQVPALSYTPSEGTYLAWLDCSPLGLESPARRFHEVGRVRMGFGTDYDPSATQHVRVNLGTSRELITEGVRRMAVSL</sequence>
<dbReference type="InterPro" id="IPR051798">
    <property type="entry name" value="Class-II_PLP-Dep_Aminotrans"/>
</dbReference>
<reference evidence="7 8" key="1">
    <citation type="submission" date="2018-10" db="EMBL/GenBank/DDBJ databases">
        <title>Tessaracoccus antarcticuss sp. nov., isolated from sediment.</title>
        <authorList>
            <person name="Zhou L.Y."/>
            <person name="Du Z.J."/>
        </authorList>
    </citation>
    <scope>NUCLEOTIDE SEQUENCE [LARGE SCALE GENOMIC DNA]</scope>
    <source>
        <strain evidence="7 8">JDX10</strain>
    </source>
</reference>
<evidence type="ECO:0000256" key="3">
    <source>
        <dbReference type="ARBA" id="ARBA00022898"/>
    </source>
</evidence>
<name>A0A3M0GC16_9ACTN</name>
<dbReference type="AlphaFoldDB" id="A0A3M0GC16"/>
<dbReference type="RefSeq" id="WP_121900525.1">
    <property type="nucleotide sequence ID" value="NZ_REFW01000001.1"/>
</dbReference>
<dbReference type="InterPro" id="IPR015421">
    <property type="entry name" value="PyrdxlP-dep_Trfase_major"/>
</dbReference>
<dbReference type="InterPro" id="IPR004839">
    <property type="entry name" value="Aminotransferase_I/II_large"/>
</dbReference>
<evidence type="ECO:0000256" key="1">
    <source>
        <dbReference type="ARBA" id="ARBA00001933"/>
    </source>
</evidence>
<keyword evidence="3" id="KW-0663">Pyridoxal phosphate</keyword>
<dbReference type="PANTHER" id="PTHR43525">
    <property type="entry name" value="PROTEIN MALY"/>
    <property type="match status" value="1"/>
</dbReference>
<dbReference type="Proteomes" id="UP000275256">
    <property type="component" value="Unassembled WGS sequence"/>
</dbReference>
<evidence type="ECO:0000313" key="7">
    <source>
        <dbReference type="EMBL" id="RMB61977.1"/>
    </source>
</evidence>
<protein>
    <recommendedName>
        <fullName evidence="2">cysteine-S-conjugate beta-lyase</fullName>
        <ecNumber evidence="2">4.4.1.13</ecNumber>
    </recommendedName>
</protein>